<sequence>MKEVVKIVTRKSLLAMWQTNHIEDLLNKAGLETEIIKLDTIGDKILDVAINKIGSKGVFTEELEAALYAGEAHIAVHSAKDMPSKLPEGLELIAFTKREKMHDVLVSDKEIDMTSKLTIGTSSTRRVAMHKRFNPQFNIVDMRGNLQTRIAKMRDGQCDALHLAYAGVHRMGYEDLIKHHFDLSVFTPAVGQGSIAIEASTSLEPELKQKIVEAVNDSDTHACLAAERAFLKKLEGGCSVPVFGLASQMGDKISLRGGIVSLDGQTMIDDEISGSMSESKEIGEKLGDMLISRGGKELLNEIKRGL</sequence>
<reference evidence="11 12" key="1">
    <citation type="submission" date="2022-11" db="EMBL/GenBank/DDBJ databases">
        <title>The characterization of three novel Bacteroidetes species and genomic analysis of their roles in tidal elemental geochemical cycles.</title>
        <authorList>
            <person name="Ma K."/>
        </authorList>
    </citation>
    <scope>NUCLEOTIDE SEQUENCE [LARGE SCALE GENOMIC DNA]</scope>
    <source>
        <strain evidence="11 12">M17</strain>
    </source>
</reference>
<comment type="function">
    <text evidence="1 8">Tetrapolymerization of the monopyrrole PBG into the hydroxymethylbilane pre-uroporphyrinogen in several discrete steps.</text>
</comment>
<gene>
    <name evidence="8 11" type="primary">hemC</name>
    <name evidence="11" type="ORF">OO013_19225</name>
</gene>
<dbReference type="PANTHER" id="PTHR11557">
    <property type="entry name" value="PORPHOBILINOGEN DEAMINASE"/>
    <property type="match status" value="1"/>
</dbReference>
<dbReference type="HAMAP" id="MF_00260">
    <property type="entry name" value="Porphobil_deam"/>
    <property type="match status" value="1"/>
</dbReference>
<keyword evidence="12" id="KW-1185">Reference proteome</keyword>
<dbReference type="InterPro" id="IPR036803">
    <property type="entry name" value="Porphobilinogen_deaminase_C_sf"/>
</dbReference>
<dbReference type="Pfam" id="PF03900">
    <property type="entry name" value="Porphobil_deamC"/>
    <property type="match status" value="1"/>
</dbReference>
<keyword evidence="6 8" id="KW-0627">Porphyrin biosynthesis</keyword>
<feature type="domain" description="Porphobilinogen deaminase C-terminal" evidence="10">
    <location>
        <begin position="223"/>
        <end position="291"/>
    </location>
</feature>
<dbReference type="Gene3D" id="3.30.160.40">
    <property type="entry name" value="Porphobilinogen deaminase, C-terminal domain"/>
    <property type="match status" value="1"/>
</dbReference>
<dbReference type="RefSeq" id="WP_266058684.1">
    <property type="nucleotide sequence ID" value="NZ_JAPFQN010000013.1"/>
</dbReference>
<evidence type="ECO:0000256" key="4">
    <source>
        <dbReference type="ARBA" id="ARBA00011245"/>
    </source>
</evidence>
<evidence type="ECO:0000256" key="5">
    <source>
        <dbReference type="ARBA" id="ARBA00022679"/>
    </source>
</evidence>
<comment type="caution">
    <text evidence="11">The sequence shown here is derived from an EMBL/GenBank/DDBJ whole genome shotgun (WGS) entry which is preliminary data.</text>
</comment>
<comment type="similarity">
    <text evidence="3 8">Belongs to the HMBS family.</text>
</comment>
<name>A0ABT3RWS2_9BACT</name>
<comment type="miscellaneous">
    <text evidence="8">The porphobilinogen subunits are added to the dipyrromethane group.</text>
</comment>
<accession>A0ABT3RWS2</accession>
<comment type="catalytic activity">
    <reaction evidence="7 8">
        <text>4 porphobilinogen + H2O = hydroxymethylbilane + 4 NH4(+)</text>
        <dbReference type="Rhea" id="RHEA:13185"/>
        <dbReference type="ChEBI" id="CHEBI:15377"/>
        <dbReference type="ChEBI" id="CHEBI:28938"/>
        <dbReference type="ChEBI" id="CHEBI:57845"/>
        <dbReference type="ChEBI" id="CHEBI:58126"/>
        <dbReference type="EC" id="2.5.1.61"/>
    </reaction>
</comment>
<comment type="cofactor">
    <cofactor evidence="8">
        <name>dipyrromethane</name>
        <dbReference type="ChEBI" id="CHEBI:60342"/>
    </cofactor>
    <text evidence="8">Binds 1 dipyrromethane group covalently.</text>
</comment>
<evidence type="ECO:0000256" key="3">
    <source>
        <dbReference type="ARBA" id="ARBA00005638"/>
    </source>
</evidence>
<dbReference type="PANTHER" id="PTHR11557:SF0">
    <property type="entry name" value="PORPHOBILINOGEN DEAMINASE"/>
    <property type="match status" value="1"/>
</dbReference>
<evidence type="ECO:0000259" key="10">
    <source>
        <dbReference type="Pfam" id="PF03900"/>
    </source>
</evidence>
<protein>
    <recommendedName>
        <fullName evidence="8">Porphobilinogen deaminase</fullName>
        <shortName evidence="8">PBG</shortName>
        <ecNumber evidence="8">2.5.1.61</ecNumber>
    </recommendedName>
    <alternativeName>
        <fullName evidence="8">Hydroxymethylbilane synthase</fullName>
        <shortName evidence="8">HMBS</shortName>
    </alternativeName>
    <alternativeName>
        <fullName evidence="8">Pre-uroporphyrinogen synthase</fullName>
    </alternativeName>
</protein>
<comment type="pathway">
    <text evidence="2">Porphyrin-containing compound metabolism; protoporphyrin-IX biosynthesis; coproporphyrinogen-III from 5-aminolevulinate: step 2/4.</text>
</comment>
<dbReference type="NCBIfam" id="TIGR00212">
    <property type="entry name" value="hemC"/>
    <property type="match status" value="1"/>
</dbReference>
<dbReference type="InterPro" id="IPR000860">
    <property type="entry name" value="HemC"/>
</dbReference>
<dbReference type="EMBL" id="JAPFQN010000013">
    <property type="protein sequence ID" value="MCX2746022.1"/>
    <property type="molecule type" value="Genomic_DNA"/>
</dbReference>
<evidence type="ECO:0000256" key="2">
    <source>
        <dbReference type="ARBA" id="ARBA00004735"/>
    </source>
</evidence>
<dbReference type="SUPFAM" id="SSF54782">
    <property type="entry name" value="Porphobilinogen deaminase (hydroxymethylbilane synthase), C-terminal domain"/>
    <property type="match status" value="1"/>
</dbReference>
<evidence type="ECO:0000313" key="12">
    <source>
        <dbReference type="Proteomes" id="UP001209885"/>
    </source>
</evidence>
<dbReference type="Proteomes" id="UP001209885">
    <property type="component" value="Unassembled WGS sequence"/>
</dbReference>
<feature type="domain" description="Porphobilinogen deaminase N-terminal" evidence="9">
    <location>
        <begin position="5"/>
        <end position="201"/>
    </location>
</feature>
<dbReference type="SUPFAM" id="SSF53850">
    <property type="entry name" value="Periplasmic binding protein-like II"/>
    <property type="match status" value="1"/>
</dbReference>
<comment type="subunit">
    <text evidence="4 8">Monomer.</text>
</comment>
<dbReference type="Pfam" id="PF01379">
    <property type="entry name" value="Porphobil_deam"/>
    <property type="match status" value="1"/>
</dbReference>
<evidence type="ECO:0000313" key="11">
    <source>
        <dbReference type="EMBL" id="MCX2746022.1"/>
    </source>
</evidence>
<dbReference type="EC" id="2.5.1.61" evidence="8"/>
<evidence type="ECO:0000256" key="7">
    <source>
        <dbReference type="ARBA" id="ARBA00048169"/>
    </source>
</evidence>
<dbReference type="InterPro" id="IPR022418">
    <property type="entry name" value="Porphobilinogen_deaminase_C"/>
</dbReference>
<feature type="modified residue" description="S-(dipyrrolylmethanemethyl)cysteine" evidence="8">
    <location>
        <position position="238"/>
    </location>
</feature>
<dbReference type="PRINTS" id="PR00151">
    <property type="entry name" value="PORPHBDMNASE"/>
</dbReference>
<keyword evidence="5 8" id="KW-0808">Transferase</keyword>
<evidence type="ECO:0000256" key="6">
    <source>
        <dbReference type="ARBA" id="ARBA00023244"/>
    </source>
</evidence>
<dbReference type="Gene3D" id="3.40.190.10">
    <property type="entry name" value="Periplasmic binding protein-like II"/>
    <property type="match status" value="2"/>
</dbReference>
<dbReference type="InterPro" id="IPR022417">
    <property type="entry name" value="Porphobilin_deaminase_N"/>
</dbReference>
<dbReference type="GO" id="GO:0004418">
    <property type="term" value="F:hydroxymethylbilane synthase activity"/>
    <property type="evidence" value="ECO:0007669"/>
    <property type="project" value="UniProtKB-EC"/>
</dbReference>
<organism evidence="11 12">
    <name type="scientific">Mangrovivirga halotolerans</name>
    <dbReference type="NCBI Taxonomy" id="2993936"/>
    <lineage>
        <taxon>Bacteria</taxon>
        <taxon>Pseudomonadati</taxon>
        <taxon>Bacteroidota</taxon>
        <taxon>Cytophagia</taxon>
        <taxon>Cytophagales</taxon>
        <taxon>Mangrovivirgaceae</taxon>
        <taxon>Mangrovivirga</taxon>
    </lineage>
</organism>
<evidence type="ECO:0000256" key="8">
    <source>
        <dbReference type="HAMAP-Rule" id="MF_00260"/>
    </source>
</evidence>
<dbReference type="PIRSF" id="PIRSF001438">
    <property type="entry name" value="4pyrrol_synth_OHMeBilane_synth"/>
    <property type="match status" value="1"/>
</dbReference>
<evidence type="ECO:0000259" key="9">
    <source>
        <dbReference type="Pfam" id="PF01379"/>
    </source>
</evidence>
<proteinExistence type="inferred from homology"/>
<evidence type="ECO:0000256" key="1">
    <source>
        <dbReference type="ARBA" id="ARBA00002869"/>
    </source>
</evidence>